<dbReference type="CDD" id="cd03424">
    <property type="entry name" value="NUDIX_ADPRase_Nudt5_UGPPase_Nudt14"/>
    <property type="match status" value="1"/>
</dbReference>
<dbReference type="OrthoDB" id="9794310at2"/>
<feature type="domain" description="Nudix hydrolase" evidence="9">
    <location>
        <begin position="69"/>
        <end position="202"/>
    </location>
</feature>
<name>A0A2S7CW53_9XANT</name>
<protein>
    <recommendedName>
        <fullName evidence="4">GDP-mannose pyrophosphatase</fullName>
    </recommendedName>
    <alternativeName>
        <fullName evidence="6">GDP-mannose hydrolase</fullName>
    </alternativeName>
    <alternativeName>
        <fullName evidence="7">GDPMK</fullName>
    </alternativeName>
</protein>
<dbReference type="PANTHER" id="PTHR11839">
    <property type="entry name" value="UDP/ADP-SUGAR PYROPHOSPHATASE"/>
    <property type="match status" value="1"/>
</dbReference>
<dbReference type="GO" id="GO:0016787">
    <property type="term" value="F:hydrolase activity"/>
    <property type="evidence" value="ECO:0007669"/>
    <property type="project" value="UniProtKB-KW"/>
</dbReference>
<dbReference type="InterPro" id="IPR015797">
    <property type="entry name" value="NUDIX_hydrolase-like_dom_sf"/>
</dbReference>
<dbReference type="PANTHER" id="PTHR11839:SF18">
    <property type="entry name" value="NUDIX HYDROLASE DOMAIN-CONTAINING PROTEIN"/>
    <property type="match status" value="1"/>
</dbReference>
<keyword evidence="5" id="KW-0378">Hydrolase</keyword>
<organism evidence="10 11">
    <name type="scientific">Xanthomonas codiaei</name>
    <dbReference type="NCBI Taxonomy" id="56463"/>
    <lineage>
        <taxon>Bacteria</taxon>
        <taxon>Pseudomonadati</taxon>
        <taxon>Pseudomonadota</taxon>
        <taxon>Gammaproteobacteria</taxon>
        <taxon>Lysobacterales</taxon>
        <taxon>Lysobacteraceae</taxon>
        <taxon>Xanthomonas</taxon>
    </lineage>
</organism>
<reference evidence="10 11" key="1">
    <citation type="submission" date="2016-08" db="EMBL/GenBank/DDBJ databases">
        <authorList>
            <person name="Seilhamer J.J."/>
        </authorList>
    </citation>
    <scope>NUCLEOTIDE SEQUENCE [LARGE SCALE GENOMIC DNA]</scope>
    <source>
        <strain evidence="10 11">CFBP4690</strain>
    </source>
</reference>
<feature type="region of interest" description="Disordered" evidence="8">
    <location>
        <begin position="1"/>
        <end position="44"/>
    </location>
</feature>
<feature type="compositionally biased region" description="Low complexity" evidence="8">
    <location>
        <begin position="1"/>
        <end position="18"/>
    </location>
</feature>
<evidence type="ECO:0000313" key="11">
    <source>
        <dbReference type="Proteomes" id="UP000237872"/>
    </source>
</evidence>
<dbReference type="PROSITE" id="PS51462">
    <property type="entry name" value="NUDIX"/>
    <property type="match status" value="1"/>
</dbReference>
<gene>
    <name evidence="10" type="ORF">XcodCFBP4690_04860</name>
</gene>
<evidence type="ECO:0000256" key="8">
    <source>
        <dbReference type="SAM" id="MobiDB-lite"/>
    </source>
</evidence>
<dbReference type="SUPFAM" id="SSF55811">
    <property type="entry name" value="Nudix"/>
    <property type="match status" value="1"/>
</dbReference>
<evidence type="ECO:0000256" key="3">
    <source>
        <dbReference type="ARBA" id="ARBA00007275"/>
    </source>
</evidence>
<evidence type="ECO:0000256" key="7">
    <source>
        <dbReference type="ARBA" id="ARBA00032272"/>
    </source>
</evidence>
<evidence type="ECO:0000256" key="4">
    <source>
        <dbReference type="ARBA" id="ARBA00016377"/>
    </source>
</evidence>
<evidence type="ECO:0000313" key="10">
    <source>
        <dbReference type="EMBL" id="PPU65796.1"/>
    </source>
</evidence>
<dbReference type="GO" id="GO:0006753">
    <property type="term" value="P:nucleoside phosphate metabolic process"/>
    <property type="evidence" value="ECO:0007669"/>
    <property type="project" value="TreeGrafter"/>
</dbReference>
<comment type="similarity">
    <text evidence="3">Belongs to the Nudix hydrolase family. NudK subfamily.</text>
</comment>
<accession>A0A2S7CW53</accession>
<dbReference type="GO" id="GO:0019693">
    <property type="term" value="P:ribose phosphate metabolic process"/>
    <property type="evidence" value="ECO:0007669"/>
    <property type="project" value="TreeGrafter"/>
</dbReference>
<dbReference type="Pfam" id="PF00293">
    <property type="entry name" value="NUDIX"/>
    <property type="match status" value="1"/>
</dbReference>
<comment type="cofactor">
    <cofactor evidence="2">
        <name>Mg(2+)</name>
        <dbReference type="ChEBI" id="CHEBI:18420"/>
    </cofactor>
</comment>
<evidence type="ECO:0000256" key="6">
    <source>
        <dbReference type="ARBA" id="ARBA00032162"/>
    </source>
</evidence>
<evidence type="ECO:0000256" key="2">
    <source>
        <dbReference type="ARBA" id="ARBA00001946"/>
    </source>
</evidence>
<sequence>MRQPALRPAHAPAAAGRLHGCHAATSPRIPVPRPDPMNRHDTPPTVVYEGKYQRMVVRGTWEYSERVHAGGLAAIIVAVTPDDAMLFVEQFRVPLQARTIEMPAGLVGDVHAGESIELSAIRELEEETGWTADNAEVLMIGPTSAGASSEKIAFVRATGLRKVGAGGGDASEDITVHEIPRAQVGAWLVQKMAEGYQMDPKLWAGVYLADHALDGTPRG</sequence>
<dbReference type="Gene3D" id="3.90.79.10">
    <property type="entry name" value="Nucleoside Triphosphate Pyrophosphohydrolase"/>
    <property type="match status" value="1"/>
</dbReference>
<comment type="catalytic activity">
    <reaction evidence="1">
        <text>GDP-alpha-D-mannose + H2O = alpha-D-mannose 1-phosphate + GMP + 2 H(+)</text>
        <dbReference type="Rhea" id="RHEA:27978"/>
        <dbReference type="ChEBI" id="CHEBI:15377"/>
        <dbReference type="ChEBI" id="CHEBI:15378"/>
        <dbReference type="ChEBI" id="CHEBI:57527"/>
        <dbReference type="ChEBI" id="CHEBI:58115"/>
        <dbReference type="ChEBI" id="CHEBI:58409"/>
    </reaction>
</comment>
<proteinExistence type="inferred from homology"/>
<comment type="caution">
    <text evidence="10">The sequence shown here is derived from an EMBL/GenBank/DDBJ whole genome shotgun (WGS) entry which is preliminary data.</text>
</comment>
<evidence type="ECO:0000259" key="9">
    <source>
        <dbReference type="PROSITE" id="PS51462"/>
    </source>
</evidence>
<dbReference type="EMBL" id="MDEC01000004">
    <property type="protein sequence ID" value="PPU65796.1"/>
    <property type="molecule type" value="Genomic_DNA"/>
</dbReference>
<evidence type="ECO:0000256" key="1">
    <source>
        <dbReference type="ARBA" id="ARBA00000847"/>
    </source>
</evidence>
<dbReference type="AlphaFoldDB" id="A0A2S7CW53"/>
<dbReference type="Proteomes" id="UP000237872">
    <property type="component" value="Unassembled WGS sequence"/>
</dbReference>
<evidence type="ECO:0000256" key="5">
    <source>
        <dbReference type="ARBA" id="ARBA00022801"/>
    </source>
</evidence>
<dbReference type="GO" id="GO:0005829">
    <property type="term" value="C:cytosol"/>
    <property type="evidence" value="ECO:0007669"/>
    <property type="project" value="TreeGrafter"/>
</dbReference>
<dbReference type="InterPro" id="IPR000086">
    <property type="entry name" value="NUDIX_hydrolase_dom"/>
</dbReference>